<evidence type="ECO:0000256" key="2">
    <source>
        <dbReference type="ARBA" id="ARBA00021310"/>
    </source>
</evidence>
<reference evidence="9" key="1">
    <citation type="journal article" date="2021" name="PeerJ">
        <title>Extensive microbial diversity within the chicken gut microbiome revealed by metagenomics and culture.</title>
        <authorList>
            <person name="Gilroy R."/>
            <person name="Ravi A."/>
            <person name="Getino M."/>
            <person name="Pursley I."/>
            <person name="Horton D.L."/>
            <person name="Alikhan N.F."/>
            <person name="Baker D."/>
            <person name="Gharbi K."/>
            <person name="Hall N."/>
            <person name="Watson M."/>
            <person name="Adriaenssens E.M."/>
            <person name="Foster-Nyarko E."/>
            <person name="Jarju S."/>
            <person name="Secka A."/>
            <person name="Antonio M."/>
            <person name="Oren A."/>
            <person name="Chaudhuri R.R."/>
            <person name="La Ragione R."/>
            <person name="Hildebrand F."/>
            <person name="Pallen M.J."/>
        </authorList>
    </citation>
    <scope>NUCLEOTIDE SEQUENCE</scope>
    <source>
        <strain evidence="9">CHK188-5543</strain>
    </source>
</reference>
<reference evidence="9" key="2">
    <citation type="submission" date="2021-04" db="EMBL/GenBank/DDBJ databases">
        <authorList>
            <person name="Gilroy R."/>
        </authorList>
    </citation>
    <scope>NUCLEOTIDE SEQUENCE</scope>
    <source>
        <strain evidence="9">CHK188-5543</strain>
    </source>
</reference>
<dbReference type="PANTHER" id="PTHR33991">
    <property type="entry name" value="DNA REPAIR PROTEIN RECO"/>
    <property type="match status" value="1"/>
</dbReference>
<organism evidence="9 10">
    <name type="scientific">Candidatus Anaerotruncus excrementipullorum</name>
    <dbReference type="NCBI Taxonomy" id="2838465"/>
    <lineage>
        <taxon>Bacteria</taxon>
        <taxon>Bacillati</taxon>
        <taxon>Bacillota</taxon>
        <taxon>Clostridia</taxon>
        <taxon>Eubacteriales</taxon>
        <taxon>Oscillospiraceae</taxon>
        <taxon>Anaerotruncus</taxon>
    </lineage>
</organism>
<name>A0A9D2B7U4_9FIRM</name>
<dbReference type="HAMAP" id="MF_00201">
    <property type="entry name" value="RecO"/>
    <property type="match status" value="1"/>
</dbReference>
<evidence type="ECO:0000256" key="3">
    <source>
        <dbReference type="ARBA" id="ARBA00022763"/>
    </source>
</evidence>
<evidence type="ECO:0000313" key="10">
    <source>
        <dbReference type="Proteomes" id="UP000886800"/>
    </source>
</evidence>
<dbReference type="EMBL" id="DXES01000097">
    <property type="protein sequence ID" value="HIX65487.1"/>
    <property type="molecule type" value="Genomic_DNA"/>
</dbReference>
<evidence type="ECO:0000313" key="9">
    <source>
        <dbReference type="EMBL" id="HIX65487.1"/>
    </source>
</evidence>
<dbReference type="InterPro" id="IPR003717">
    <property type="entry name" value="RecO"/>
</dbReference>
<dbReference type="InterPro" id="IPR012340">
    <property type="entry name" value="NA-bd_OB-fold"/>
</dbReference>
<comment type="caution">
    <text evidence="9">The sequence shown here is derived from an EMBL/GenBank/DDBJ whole genome shotgun (WGS) entry which is preliminary data.</text>
</comment>
<dbReference type="InterPro" id="IPR022572">
    <property type="entry name" value="DNA_rep/recomb_RecO_N"/>
</dbReference>
<proteinExistence type="inferred from homology"/>
<dbReference type="InterPro" id="IPR037278">
    <property type="entry name" value="ARFGAP/RecO"/>
</dbReference>
<dbReference type="Proteomes" id="UP000886800">
    <property type="component" value="Unassembled WGS sequence"/>
</dbReference>
<dbReference type="GO" id="GO:0006310">
    <property type="term" value="P:DNA recombination"/>
    <property type="evidence" value="ECO:0007669"/>
    <property type="project" value="UniProtKB-UniRule"/>
</dbReference>
<evidence type="ECO:0000256" key="5">
    <source>
        <dbReference type="ARBA" id="ARBA00023204"/>
    </source>
</evidence>
<gene>
    <name evidence="7 9" type="primary">recO</name>
    <name evidence="9" type="ORF">H9736_04490</name>
</gene>
<dbReference type="NCBIfam" id="TIGR00613">
    <property type="entry name" value="reco"/>
    <property type="match status" value="1"/>
</dbReference>
<evidence type="ECO:0000256" key="4">
    <source>
        <dbReference type="ARBA" id="ARBA00023172"/>
    </source>
</evidence>
<dbReference type="Gene3D" id="2.40.50.140">
    <property type="entry name" value="Nucleic acid-binding proteins"/>
    <property type="match status" value="1"/>
</dbReference>
<dbReference type="PANTHER" id="PTHR33991:SF1">
    <property type="entry name" value="DNA REPAIR PROTEIN RECO"/>
    <property type="match status" value="1"/>
</dbReference>
<comment type="similarity">
    <text evidence="1 7">Belongs to the RecO family.</text>
</comment>
<dbReference type="GO" id="GO:0006302">
    <property type="term" value="P:double-strand break repair"/>
    <property type="evidence" value="ECO:0007669"/>
    <property type="project" value="TreeGrafter"/>
</dbReference>
<keyword evidence="4 7" id="KW-0233">DNA recombination</keyword>
<evidence type="ECO:0000259" key="8">
    <source>
        <dbReference type="Pfam" id="PF11967"/>
    </source>
</evidence>
<feature type="domain" description="DNA replication/recombination mediator RecO N-terminal" evidence="8">
    <location>
        <begin position="1"/>
        <end position="75"/>
    </location>
</feature>
<comment type="function">
    <text evidence="7">Involved in DNA repair and RecF pathway recombination.</text>
</comment>
<dbReference type="AlphaFoldDB" id="A0A9D2B7U4"/>
<dbReference type="Pfam" id="PF02565">
    <property type="entry name" value="RecO_C"/>
    <property type="match status" value="1"/>
</dbReference>
<dbReference type="Gene3D" id="6.20.220.20">
    <property type="entry name" value="Recombination protein O, zinc-binding domain"/>
    <property type="match status" value="1"/>
</dbReference>
<dbReference type="Gene3D" id="1.20.1440.120">
    <property type="entry name" value="Recombination protein O, C-terminal domain"/>
    <property type="match status" value="1"/>
</dbReference>
<dbReference type="SUPFAM" id="SSF57863">
    <property type="entry name" value="ArfGap/RecO-like zinc finger"/>
    <property type="match status" value="1"/>
</dbReference>
<evidence type="ECO:0000256" key="7">
    <source>
        <dbReference type="HAMAP-Rule" id="MF_00201"/>
    </source>
</evidence>
<keyword evidence="5 7" id="KW-0234">DNA repair</keyword>
<protein>
    <recommendedName>
        <fullName evidence="2 7">DNA repair protein RecO</fullName>
    </recommendedName>
    <alternativeName>
        <fullName evidence="6 7">Recombination protein O</fullName>
    </alternativeName>
</protein>
<keyword evidence="3 7" id="KW-0227">DNA damage</keyword>
<accession>A0A9D2B7U4</accession>
<evidence type="ECO:0000256" key="6">
    <source>
        <dbReference type="ARBA" id="ARBA00033409"/>
    </source>
</evidence>
<evidence type="ECO:0000256" key="1">
    <source>
        <dbReference type="ARBA" id="ARBA00007452"/>
    </source>
</evidence>
<dbReference type="GO" id="GO:0043590">
    <property type="term" value="C:bacterial nucleoid"/>
    <property type="evidence" value="ECO:0007669"/>
    <property type="project" value="TreeGrafter"/>
</dbReference>
<sequence length="254" mass="28883">MHITTDGIVLRERAVDEFDSALTLLTQERGVIWAYARGARKPRSALRVPAELLSYSRFVLFTNRDRYQVDKADLNRLFMGVRGDVERLSLAAYFCQITGEIAPHEEAAGPYLKLLLNTLHLLDTGRRECNFLKPVYELRLMTMAGYMPDLVACSRCGAYEAPAMYFLPQSSCLLCGDCLAHEELREPREQLTPGLLAAMRHILYATPEKLFQFTLPAPSLGALGEITQRYLLLQLDRRFDTLDFYLTMRGHIDG</sequence>
<dbReference type="Pfam" id="PF11967">
    <property type="entry name" value="RecO_N"/>
    <property type="match status" value="1"/>
</dbReference>
<dbReference type="InterPro" id="IPR042242">
    <property type="entry name" value="RecO_C"/>
</dbReference>
<dbReference type="SUPFAM" id="SSF50249">
    <property type="entry name" value="Nucleic acid-binding proteins"/>
    <property type="match status" value="1"/>
</dbReference>